<feature type="region of interest" description="Disordered" evidence="1">
    <location>
        <begin position="1"/>
        <end position="39"/>
    </location>
</feature>
<feature type="transmembrane region" description="Helical" evidence="2">
    <location>
        <begin position="64"/>
        <end position="83"/>
    </location>
</feature>
<proteinExistence type="predicted"/>
<evidence type="ECO:0000313" key="4">
    <source>
        <dbReference type="Proteomes" id="UP000671879"/>
    </source>
</evidence>
<gene>
    <name evidence="3" type="primary">pgsW</name>
    <name evidence="3" type="ORF">KAR29_01780</name>
</gene>
<organism evidence="3 4">
    <name type="scientific">Aminithiophilus ramosus</name>
    <dbReference type="NCBI Taxonomy" id="3029084"/>
    <lineage>
        <taxon>Bacteria</taxon>
        <taxon>Thermotogati</taxon>
        <taxon>Synergistota</taxon>
        <taxon>Synergistia</taxon>
        <taxon>Synergistales</taxon>
        <taxon>Aminithiophilaceae</taxon>
        <taxon>Aminithiophilus</taxon>
    </lineage>
</organism>
<dbReference type="NCBIfam" id="TIGR04332">
    <property type="entry name" value="gamma_Glu_sys"/>
    <property type="match status" value="1"/>
</dbReference>
<keyword evidence="2" id="KW-0812">Transmembrane</keyword>
<evidence type="ECO:0000313" key="3">
    <source>
        <dbReference type="EMBL" id="QTX32695.1"/>
    </source>
</evidence>
<dbReference type="KEGG" id="aram:KAR29_01780"/>
<reference evidence="4" key="1">
    <citation type="submission" date="2021-04" db="EMBL/GenBank/DDBJ databases">
        <title>A novel Synergistetes isolate from a pyrite-forming mixed culture.</title>
        <authorList>
            <person name="Bunk B."/>
            <person name="Sproer C."/>
            <person name="Spring S."/>
            <person name="Pester M."/>
        </authorList>
    </citation>
    <scope>NUCLEOTIDE SEQUENCE [LARGE SCALE GENOMIC DNA]</scope>
    <source>
        <strain evidence="4">J.5.4.2-T.3.5.2</strain>
    </source>
</reference>
<dbReference type="AlphaFoldDB" id="A0A9Q7EXP4"/>
<keyword evidence="2" id="KW-0472">Membrane</keyword>
<evidence type="ECO:0000256" key="1">
    <source>
        <dbReference type="SAM" id="MobiDB-lite"/>
    </source>
</evidence>
<feature type="compositionally biased region" description="Basic residues" evidence="1">
    <location>
        <begin position="1"/>
        <end position="20"/>
    </location>
</feature>
<evidence type="ECO:0000256" key="2">
    <source>
        <dbReference type="SAM" id="Phobius"/>
    </source>
</evidence>
<protein>
    <submittedName>
        <fullName evidence="3">Poly-gamma-glutamate system protein</fullName>
    </submittedName>
</protein>
<sequence>MGRPRSRRRRYGTPGHRSHRGRPDPSHGLDPSAGRPPAVRGRALADGLVQLLFGPPAPLKRRNVALLLLCAALAALLCLAPSGPLSNEEERAWERVRAAQDHLASCRAARGMGPSAEDPFSTGLIGVEWSPLTTTLGSLPSKQASTNPVWAVLFLRWFDRLGLKSGDRVAFLSSASFPGLLLSGLAAAEERGLDVLLIASLGASTWGANEVSFPLPVILSELRLGGYLSTKAAFYSLGGDDERGGGFSDEGAAILKESAEAEGVPLVFGLGSVVEAKKEALRAFSPRLVVQIGGGRANLGDDEVVLSLPPGLLDASFADRGGNGLIASALQEGWPVLHLLNLAEVARREGIPFDGRPVRRGPAPFRRLRALAGGGLFLLLLVRYRRWELSD</sequence>
<dbReference type="EMBL" id="CP072943">
    <property type="protein sequence ID" value="QTX32695.1"/>
    <property type="molecule type" value="Genomic_DNA"/>
</dbReference>
<dbReference type="InterPro" id="IPR027602">
    <property type="entry name" value="PGA_system"/>
</dbReference>
<accession>A0A9Q7EXP4</accession>
<keyword evidence="4" id="KW-1185">Reference proteome</keyword>
<dbReference type="Proteomes" id="UP000671879">
    <property type="component" value="Chromosome"/>
</dbReference>
<name>A0A9Q7EXP4_9BACT</name>
<keyword evidence="2" id="KW-1133">Transmembrane helix</keyword>